<name>A0A8J3FKV1_9ACTN</name>
<organism evidence="2 3">
    <name type="scientific">Pilimelia terevasa</name>
    <dbReference type="NCBI Taxonomy" id="53372"/>
    <lineage>
        <taxon>Bacteria</taxon>
        <taxon>Bacillati</taxon>
        <taxon>Actinomycetota</taxon>
        <taxon>Actinomycetes</taxon>
        <taxon>Micromonosporales</taxon>
        <taxon>Micromonosporaceae</taxon>
        <taxon>Pilimelia</taxon>
    </lineage>
</organism>
<keyword evidence="3" id="KW-1185">Reference proteome</keyword>
<dbReference type="Proteomes" id="UP000662200">
    <property type="component" value="Unassembled WGS sequence"/>
</dbReference>
<reference evidence="2" key="1">
    <citation type="journal article" date="2014" name="Int. J. Syst. Evol. Microbiol.">
        <title>Complete genome sequence of Corynebacterium casei LMG S-19264T (=DSM 44701T), isolated from a smear-ripened cheese.</title>
        <authorList>
            <consortium name="US DOE Joint Genome Institute (JGI-PGF)"/>
            <person name="Walter F."/>
            <person name="Albersmeier A."/>
            <person name="Kalinowski J."/>
            <person name="Ruckert C."/>
        </authorList>
    </citation>
    <scope>NUCLEOTIDE SEQUENCE</scope>
    <source>
        <strain evidence="2">JCM 3091</strain>
    </source>
</reference>
<protein>
    <submittedName>
        <fullName evidence="2">Uncharacterized protein</fullName>
    </submittedName>
</protein>
<dbReference type="AlphaFoldDB" id="A0A8J3FKV1"/>
<evidence type="ECO:0000313" key="2">
    <source>
        <dbReference type="EMBL" id="GGK43724.1"/>
    </source>
</evidence>
<feature type="region of interest" description="Disordered" evidence="1">
    <location>
        <begin position="52"/>
        <end position="124"/>
    </location>
</feature>
<evidence type="ECO:0000313" key="3">
    <source>
        <dbReference type="Proteomes" id="UP000662200"/>
    </source>
</evidence>
<comment type="caution">
    <text evidence="2">The sequence shown here is derived from an EMBL/GenBank/DDBJ whole genome shotgun (WGS) entry which is preliminary data.</text>
</comment>
<feature type="compositionally biased region" description="Low complexity" evidence="1">
    <location>
        <begin position="70"/>
        <end position="101"/>
    </location>
</feature>
<gene>
    <name evidence="2" type="ORF">GCM10010124_40620</name>
</gene>
<accession>A0A8J3FKV1</accession>
<sequence>MPRNTPTTATVNAISEALATTGDGMTARKVANTTGLPLADINTALSAMADAGTATATPDDDNPTRRTADRWTVTTDTPTDPNPTDTTPPATDDDVSAAPTDGAPSGADGISADEAPAPVAVPFPQPGNADHMKIAMVAGLLPDTADGAGVGAGVVAAESGLRAAIVGKVLAAMETVGAAVRTAGPDGEVWSRGAGDLAAVSLANVPTNLIECPQCAHRFVPPARNRRTGGGAPGVNGDGGRVLGKNELRDMVREFLDQHAGHEFGANTIATELGRSSGAVGNALAKLVTSGHAILTNDAPMRYTTAKTPQNGDN</sequence>
<evidence type="ECO:0000256" key="1">
    <source>
        <dbReference type="SAM" id="MobiDB-lite"/>
    </source>
</evidence>
<dbReference type="EMBL" id="BMQC01000027">
    <property type="protein sequence ID" value="GGK43724.1"/>
    <property type="molecule type" value="Genomic_DNA"/>
</dbReference>
<proteinExistence type="predicted"/>
<reference evidence="2" key="2">
    <citation type="submission" date="2020-09" db="EMBL/GenBank/DDBJ databases">
        <authorList>
            <person name="Sun Q."/>
            <person name="Ohkuma M."/>
        </authorList>
    </citation>
    <scope>NUCLEOTIDE SEQUENCE</scope>
    <source>
        <strain evidence="2">JCM 3091</strain>
    </source>
</reference>